<feature type="compositionally biased region" description="Pro residues" evidence="1">
    <location>
        <begin position="46"/>
        <end position="62"/>
    </location>
</feature>
<feature type="compositionally biased region" description="Basic and acidic residues" evidence="1">
    <location>
        <begin position="35"/>
        <end position="44"/>
    </location>
</feature>
<accession>A0A0C2N7M0</accession>
<dbReference type="Gene3D" id="1.20.5.320">
    <property type="entry name" value="6-Phosphogluconate Dehydrogenase, domain 3"/>
    <property type="match status" value="1"/>
</dbReference>
<comment type="caution">
    <text evidence="2">The sequence shown here is derived from an EMBL/GenBank/DDBJ whole genome shotgun (WGS) entry which is preliminary data.</text>
</comment>
<organism evidence="2 3">
    <name type="scientific">Thelohanellus kitauei</name>
    <name type="common">Myxosporean</name>
    <dbReference type="NCBI Taxonomy" id="669202"/>
    <lineage>
        <taxon>Eukaryota</taxon>
        <taxon>Metazoa</taxon>
        <taxon>Cnidaria</taxon>
        <taxon>Myxozoa</taxon>
        <taxon>Myxosporea</taxon>
        <taxon>Bivalvulida</taxon>
        <taxon>Platysporina</taxon>
        <taxon>Myxobolidae</taxon>
        <taxon>Thelohanellus</taxon>
    </lineage>
</organism>
<feature type="region of interest" description="Disordered" evidence="1">
    <location>
        <begin position="33"/>
        <end position="71"/>
    </location>
</feature>
<dbReference type="Proteomes" id="UP000031668">
    <property type="component" value="Unassembled WGS sequence"/>
</dbReference>
<name>A0A0C2N7M0_THEKT</name>
<proteinExistence type="predicted"/>
<dbReference type="OrthoDB" id="6022169at2759"/>
<dbReference type="AlphaFoldDB" id="A0A0C2N7M0"/>
<sequence>MSIKLCFCDEDGGRRFNIEASPQSIMGDSMLVKMKGLDGPDGKDGPPGPTGSPGVTGPPGPPGEQGDAGHCSSIQCDSINLMNIIARVTALHEYAAVGGDGMKGGTEPDNSPSIHLEKPLSTVGGIGFGETSGSVHGVGSAEGSGEGSGSGSLIQASKSSSASKKDDGLNTVSEVNEM</sequence>
<evidence type="ECO:0000313" key="3">
    <source>
        <dbReference type="Proteomes" id="UP000031668"/>
    </source>
</evidence>
<evidence type="ECO:0000256" key="1">
    <source>
        <dbReference type="SAM" id="MobiDB-lite"/>
    </source>
</evidence>
<protein>
    <submittedName>
        <fullName evidence="2">Uncharacterized protein</fullName>
    </submittedName>
</protein>
<dbReference type="EMBL" id="JWZT01001269">
    <property type="protein sequence ID" value="KII72345.1"/>
    <property type="molecule type" value="Genomic_DNA"/>
</dbReference>
<keyword evidence="3" id="KW-1185">Reference proteome</keyword>
<feature type="region of interest" description="Disordered" evidence="1">
    <location>
        <begin position="123"/>
        <end position="178"/>
    </location>
</feature>
<reference evidence="2 3" key="1">
    <citation type="journal article" date="2014" name="Genome Biol. Evol.">
        <title>The genome of the myxosporean Thelohanellus kitauei shows adaptations to nutrient acquisition within its fish host.</title>
        <authorList>
            <person name="Yang Y."/>
            <person name="Xiong J."/>
            <person name="Zhou Z."/>
            <person name="Huo F."/>
            <person name="Miao W."/>
            <person name="Ran C."/>
            <person name="Liu Y."/>
            <person name="Zhang J."/>
            <person name="Feng J."/>
            <person name="Wang M."/>
            <person name="Wang M."/>
            <person name="Wang L."/>
            <person name="Yao B."/>
        </authorList>
    </citation>
    <scope>NUCLEOTIDE SEQUENCE [LARGE SCALE GENOMIC DNA]</scope>
    <source>
        <strain evidence="2">Wuqing</strain>
    </source>
</reference>
<gene>
    <name evidence="2" type="ORF">RF11_15399</name>
</gene>
<evidence type="ECO:0000313" key="2">
    <source>
        <dbReference type="EMBL" id="KII72345.1"/>
    </source>
</evidence>
<feature type="compositionally biased region" description="Gly residues" evidence="1">
    <location>
        <begin position="140"/>
        <end position="150"/>
    </location>
</feature>
<feature type="compositionally biased region" description="Low complexity" evidence="1">
    <location>
        <begin position="151"/>
        <end position="162"/>
    </location>
</feature>